<geneLocation type="plastid" evidence="1"/>
<keyword evidence="1" id="KW-0934">Plastid</keyword>
<sequence length="145" mass="16625">MIDPGSVKPINIKNSMIEIPQKIPIIIASNYETKKTFSVNKLYKAILRRIFRISTHEIRVNDKIQPASIILDESEDNISVPNGYSYLHYTTIATTDYKSDTINEKQILDLYLYVLAVPTAVHFMKIYLIEVANIIKIILEGLKLK</sequence>
<gene>
    <name evidence="1" type="primary">orf145</name>
</gene>
<reference evidence="1" key="1">
    <citation type="journal article" date="2019" name="Mol. Phylogenet. Evol.">
        <title>Morphological evolution and classification of the red algal order Ceramiales inferred using plastid phylogenomics.</title>
        <authorList>
            <person name="Diaz-Tapia P."/>
            <person name="Pasella M.M."/>
            <person name="Verbruggen H."/>
            <person name="Maggs C.A."/>
        </authorList>
    </citation>
    <scope>NUCLEOTIDE SEQUENCE</scope>
    <source>
        <strain evidence="1">HV05337</strain>
    </source>
</reference>
<accession>A0A4D6WXK0</accession>
<organism evidence="1">
    <name type="scientific">Leiomenia cribrosa</name>
    <dbReference type="NCBI Taxonomy" id="217483"/>
    <lineage>
        <taxon>Eukaryota</taxon>
        <taxon>Rhodophyta</taxon>
        <taxon>Florideophyceae</taxon>
        <taxon>Rhodymeniophycidae</taxon>
        <taxon>Gigartinales</taxon>
        <taxon>Kallymeniaceae</taxon>
        <taxon>Leiomenia</taxon>
    </lineage>
</organism>
<evidence type="ECO:0000313" key="1">
    <source>
        <dbReference type="EMBL" id="QCI07411.1"/>
    </source>
</evidence>
<proteinExistence type="predicted"/>
<dbReference type="EMBL" id="MK814681">
    <property type="protein sequence ID" value="QCI07411.1"/>
    <property type="molecule type" value="Genomic_DNA"/>
</dbReference>
<protein>
    <submittedName>
        <fullName evidence="1">Uncharacterized protein</fullName>
    </submittedName>
</protein>
<reference evidence="1" key="2">
    <citation type="submission" date="2019-04" db="EMBL/GenBank/DDBJ databases">
        <authorList>
            <person name="Pasella M."/>
        </authorList>
    </citation>
    <scope>NUCLEOTIDE SEQUENCE</scope>
    <source>
        <strain evidence="1">HV05337</strain>
    </source>
</reference>
<name>A0A4D6WXK0_9FLOR</name>
<dbReference type="AlphaFoldDB" id="A0A4D6WXK0"/>